<proteinExistence type="inferred from homology"/>
<dbReference type="Gene3D" id="3.40.1690.10">
    <property type="entry name" value="secretion proteins EscU"/>
    <property type="match status" value="1"/>
</dbReference>
<keyword evidence="3" id="KW-0472">Membrane</keyword>
<evidence type="ECO:0000313" key="4">
    <source>
        <dbReference type="EMBL" id="AGT07454.1"/>
    </source>
</evidence>
<protein>
    <submittedName>
        <fullName evidence="4">Flagellar biosynthetic protein FlhB</fullName>
    </submittedName>
</protein>
<dbReference type="Proteomes" id="UP000015480">
    <property type="component" value="Chromosome"/>
</dbReference>
<gene>
    <name evidence="4" type="ORF">JCM7686_0345</name>
</gene>
<dbReference type="PATRIC" id="fig|1367847.3.peg.283"/>
<evidence type="ECO:0000256" key="2">
    <source>
        <dbReference type="SAM" id="MobiDB-lite"/>
    </source>
</evidence>
<feature type="compositionally biased region" description="Basic and acidic residues" evidence="2">
    <location>
        <begin position="7"/>
        <end position="25"/>
    </location>
</feature>
<accession>S5XJT6</accession>
<evidence type="ECO:0000256" key="1">
    <source>
        <dbReference type="ARBA" id="ARBA00010690"/>
    </source>
</evidence>
<comment type="similarity">
    <text evidence="1">Belongs to the type III secretion exporter family.</text>
</comment>
<dbReference type="PANTHER" id="PTHR30531">
    <property type="entry name" value="FLAGELLAR BIOSYNTHETIC PROTEIN FLHB"/>
    <property type="match status" value="1"/>
</dbReference>
<dbReference type="HOGENOM" id="CLU_041013_1_2_5"/>
<keyword evidence="4" id="KW-0969">Cilium</keyword>
<feature type="transmembrane region" description="Helical" evidence="3">
    <location>
        <begin position="89"/>
        <end position="110"/>
    </location>
</feature>
<keyword evidence="3" id="KW-0812">Transmembrane</keyword>
<dbReference type="PRINTS" id="PR00950">
    <property type="entry name" value="TYPE3IMSPROT"/>
</dbReference>
<reference evidence="4 5" key="1">
    <citation type="journal article" date="2014" name="BMC Genomics">
        <title>Architecture and functions of a multipartite genome of the methylotrophic bacterium Paracoccus aminophilus JCM 7686, containing primary and secondary chromids.</title>
        <authorList>
            <person name="Dziewit L."/>
            <person name="Czarnecki J."/>
            <person name="Wibberg D."/>
            <person name="Radlinska M."/>
            <person name="Mrozek P."/>
            <person name="Szymczak M."/>
            <person name="Schluter A."/>
            <person name="Puhler A."/>
            <person name="Bartosik D."/>
        </authorList>
    </citation>
    <scope>NUCLEOTIDE SEQUENCE [LARGE SCALE GENOMIC DNA]</scope>
    <source>
        <strain evidence="4">JCM 7686</strain>
    </source>
</reference>
<dbReference type="GO" id="GO:0009306">
    <property type="term" value="P:protein secretion"/>
    <property type="evidence" value="ECO:0007669"/>
    <property type="project" value="InterPro"/>
</dbReference>
<dbReference type="Gene3D" id="6.10.250.2080">
    <property type="match status" value="1"/>
</dbReference>
<dbReference type="STRING" id="1367847.JCM7686_0345"/>
<dbReference type="EMBL" id="CP006650">
    <property type="protein sequence ID" value="AGT07454.1"/>
    <property type="molecule type" value="Genomic_DNA"/>
</dbReference>
<keyword evidence="4" id="KW-0282">Flagellum</keyword>
<dbReference type="GO" id="GO:0005886">
    <property type="term" value="C:plasma membrane"/>
    <property type="evidence" value="ECO:0007669"/>
    <property type="project" value="TreeGrafter"/>
</dbReference>
<evidence type="ECO:0000313" key="5">
    <source>
        <dbReference type="Proteomes" id="UP000015480"/>
    </source>
</evidence>
<dbReference type="SUPFAM" id="SSF160544">
    <property type="entry name" value="EscU C-terminal domain-like"/>
    <property type="match status" value="1"/>
</dbReference>
<feature type="transmembrane region" description="Helical" evidence="3">
    <location>
        <begin position="36"/>
        <end position="57"/>
    </location>
</feature>
<keyword evidence="5" id="KW-1185">Reference proteome</keyword>
<sequence>MSESSDEEKTFDPTEQKLRRAREEGDVPRSMELNSALLYLGLWAAVGVIGAVAVPSWTRMAARALGDEPWPAAGPRRIFDLGWAMGGQAALAVSGAIGMIGVLILLGILAQQAFTFTPKKLVPDLKRINPLKNAKQKFGKTGLVTFAISLGKVSLVCIGGALLYRSLLGYLLTADFTQDRQWLLGLGTILRQVILLALAVSLLFAGVDLLWKFLEHRRRNRMSRKEMLDEHKESEGDPHFKAARRQKGVDIVLSQMLADVEKADVVIVNPTHYAVALEWKRGSGKAPVCLAKGVDDLARRIRERARDHDVPIFSDPPAARALYATVEIGEEIRQDHFAPVAAAIRFAEIMRRKARAGWGGGLRLSESRGTSGPGAGSGRKGRRR</sequence>
<keyword evidence="3" id="KW-1133">Transmembrane helix</keyword>
<dbReference type="PANTHER" id="PTHR30531:SF12">
    <property type="entry name" value="FLAGELLAR BIOSYNTHETIC PROTEIN FLHB"/>
    <property type="match status" value="1"/>
</dbReference>
<feature type="region of interest" description="Disordered" evidence="2">
    <location>
        <begin position="1"/>
        <end position="25"/>
    </location>
</feature>
<evidence type="ECO:0000256" key="3">
    <source>
        <dbReference type="SAM" id="Phobius"/>
    </source>
</evidence>
<dbReference type="InterPro" id="IPR006135">
    <property type="entry name" value="T3SS_substrate_exporter"/>
</dbReference>
<dbReference type="KEGG" id="pami:JCM7686_0345"/>
<dbReference type="InterPro" id="IPR029025">
    <property type="entry name" value="T3SS_substrate_exporter_C"/>
</dbReference>
<keyword evidence="4" id="KW-0966">Cell projection</keyword>
<dbReference type="AlphaFoldDB" id="S5XJT6"/>
<feature type="transmembrane region" description="Helical" evidence="3">
    <location>
        <begin position="189"/>
        <end position="214"/>
    </location>
</feature>
<feature type="region of interest" description="Disordered" evidence="2">
    <location>
        <begin position="361"/>
        <end position="384"/>
    </location>
</feature>
<dbReference type="Pfam" id="PF01312">
    <property type="entry name" value="Bac_export_2"/>
    <property type="match status" value="1"/>
</dbReference>
<dbReference type="eggNOG" id="COG1377">
    <property type="taxonomic scope" value="Bacteria"/>
</dbReference>
<organism evidence="4 5">
    <name type="scientific">Paracoccus aminophilus JCM 7686</name>
    <dbReference type="NCBI Taxonomy" id="1367847"/>
    <lineage>
        <taxon>Bacteria</taxon>
        <taxon>Pseudomonadati</taxon>
        <taxon>Pseudomonadota</taxon>
        <taxon>Alphaproteobacteria</taxon>
        <taxon>Rhodobacterales</taxon>
        <taxon>Paracoccaceae</taxon>
        <taxon>Paracoccus</taxon>
    </lineage>
</organism>
<name>S5XJT6_PARAH</name>
<dbReference type="OrthoDB" id="9807950at2"/>
<feature type="transmembrane region" description="Helical" evidence="3">
    <location>
        <begin position="142"/>
        <end position="164"/>
    </location>
</feature>
<dbReference type="RefSeq" id="WP_020949094.1">
    <property type="nucleotide sequence ID" value="NC_022041.1"/>
</dbReference>